<evidence type="ECO:0000313" key="2">
    <source>
        <dbReference type="Proteomes" id="UP000185783"/>
    </source>
</evidence>
<dbReference type="STRING" id="197461.A3843_04460"/>
<dbReference type="SUPFAM" id="SSF48173">
    <property type="entry name" value="Cryptochrome/photolyase FAD-binding domain"/>
    <property type="match status" value="1"/>
</dbReference>
<evidence type="ECO:0000313" key="1">
    <source>
        <dbReference type="EMBL" id="OKL45567.1"/>
    </source>
</evidence>
<dbReference type="PANTHER" id="PTHR38657:SF1">
    <property type="entry name" value="SLR1343 PROTEIN"/>
    <property type="match status" value="1"/>
</dbReference>
<proteinExistence type="predicted"/>
<dbReference type="GO" id="GO:0016829">
    <property type="term" value="F:lyase activity"/>
    <property type="evidence" value="ECO:0007669"/>
    <property type="project" value="UniProtKB-KW"/>
</dbReference>
<dbReference type="Gene3D" id="3.40.50.620">
    <property type="entry name" value="HUPs"/>
    <property type="match status" value="1"/>
</dbReference>
<dbReference type="Gene3D" id="1.10.579.10">
    <property type="entry name" value="DNA Cyclobutane Dipyrimidine Photolyase, subunit A, domain 3"/>
    <property type="match status" value="1"/>
</dbReference>
<dbReference type="Pfam" id="PF04244">
    <property type="entry name" value="DPRP"/>
    <property type="match status" value="1"/>
</dbReference>
<comment type="caution">
    <text evidence="1">The sequence shown here is derived from an EMBL/GenBank/DDBJ whole genome shotgun (WGS) entry which is preliminary data.</text>
</comment>
<dbReference type="EMBL" id="LVVZ01000005">
    <property type="protein sequence ID" value="OKL45567.1"/>
    <property type="molecule type" value="Genomic_DNA"/>
</dbReference>
<keyword evidence="1" id="KW-0456">Lyase</keyword>
<name>A0A1U7JLH1_9HYPH</name>
<dbReference type="InterPro" id="IPR014729">
    <property type="entry name" value="Rossmann-like_a/b/a_fold"/>
</dbReference>
<dbReference type="InterPro" id="IPR007357">
    <property type="entry name" value="PhrB-like"/>
</dbReference>
<dbReference type="Gene3D" id="1.25.40.80">
    <property type="match status" value="1"/>
</dbReference>
<reference evidence="1 2" key="1">
    <citation type="submission" date="2016-03" db="EMBL/GenBank/DDBJ databases">
        <title>Genome sequence of Nesiotobacter sp. nov., a moderately halophilic alphaproteobacterium isolated from the Yellow Sea, China.</title>
        <authorList>
            <person name="Zhang G."/>
            <person name="Zhang R."/>
        </authorList>
    </citation>
    <scope>NUCLEOTIDE SEQUENCE [LARGE SCALE GENOMIC DNA]</scope>
    <source>
        <strain evidence="1 2">WB1-6</strain>
    </source>
</reference>
<dbReference type="AlphaFoldDB" id="A0A1U7JLH1"/>
<organism evidence="1 2">
    <name type="scientific">Pseudovibrio exalbescens</name>
    <dbReference type="NCBI Taxonomy" id="197461"/>
    <lineage>
        <taxon>Bacteria</taxon>
        <taxon>Pseudomonadati</taxon>
        <taxon>Pseudomonadota</taxon>
        <taxon>Alphaproteobacteria</taxon>
        <taxon>Hyphomicrobiales</taxon>
        <taxon>Stappiaceae</taxon>
        <taxon>Pseudovibrio</taxon>
    </lineage>
</organism>
<dbReference type="InterPro" id="IPR036134">
    <property type="entry name" value="Crypto/Photolyase_FAD-like_sf"/>
</dbReference>
<keyword evidence="2" id="KW-1185">Reference proteome</keyword>
<dbReference type="Proteomes" id="UP000185783">
    <property type="component" value="Unassembled WGS sequence"/>
</dbReference>
<sequence>MLGDQLSPDMSSLEGMDKATSLVVMAEVHTEASYVGHHKKKIAYIFSAMRHHAKALEDMGWHIAYTRYDDAHNTGDLVGEVKRLAADYQPEHIVLTEPGEWRLLQAFKELAEDLSCDLEIRPDTRFVCSHTEFRSWAKGRKQLRMEYFYREMRRKTGLLMAGSEPEGGQWNFDQENRKPASDSLFMPQPFKVSPDTITREVLDLVEARFADNFGDLQPFWYAVTREDALKALDHFIEEALPLFGDYQDAMLTDEPFLYHSLLAQYLNSGLLSPLEICRKAEHAYHEGHAPLNCVEGFIRQIIGWREYIRGIYWLKMPGYVDENALDANRNLPWFYWTAETDLHCLSQAIGQTKHHAYAHHIQRLMITGNFAMLVGVEPKQIHEWYLAVYADAYEWVELPNTLGMSQFADGGLLASKPYAASGNYIKKMSNYCDSCRYSVNKKTGPNACPFNSLYWHFLQRNAAKLQQNPRLAQVYRTWARMAPEKQKDYLQTAEAFLATLQD</sequence>
<dbReference type="InterPro" id="IPR052551">
    <property type="entry name" value="UV-DNA_repair_photolyase"/>
</dbReference>
<accession>A0A1U7JLH1</accession>
<dbReference type="Gene3D" id="1.10.10.1710">
    <property type="entry name" value="Deoxyribodipyrimidine photolyase-related"/>
    <property type="match status" value="1"/>
</dbReference>
<protein>
    <submittedName>
        <fullName evidence="1">Deoxyribodipyrimidine photolyase</fullName>
    </submittedName>
</protein>
<gene>
    <name evidence="1" type="ORF">A3843_04460</name>
</gene>
<dbReference type="PANTHER" id="PTHR38657">
    <property type="entry name" value="SLR1343 PROTEIN"/>
    <property type="match status" value="1"/>
</dbReference>